<evidence type="ECO:0000256" key="2">
    <source>
        <dbReference type="SAM" id="Phobius"/>
    </source>
</evidence>
<keyword evidence="3" id="KW-0808">Transferase</keyword>
<keyword evidence="3" id="KW-0418">Kinase</keyword>
<feature type="compositionally biased region" description="Polar residues" evidence="1">
    <location>
        <begin position="257"/>
        <end position="279"/>
    </location>
</feature>
<feature type="region of interest" description="Disordered" evidence="1">
    <location>
        <begin position="255"/>
        <end position="279"/>
    </location>
</feature>
<dbReference type="PATRIC" id="fig|1299334.3.peg.9819"/>
<dbReference type="EC" id="2.7.13.3" evidence="3"/>
<keyword evidence="2" id="KW-0812">Transmembrane</keyword>
<dbReference type="GO" id="GO:0004673">
    <property type="term" value="F:protein histidine kinase activity"/>
    <property type="evidence" value="ECO:0007669"/>
    <property type="project" value="UniProtKB-EC"/>
</dbReference>
<keyword evidence="2" id="KW-0472">Membrane</keyword>
<proteinExistence type="predicted"/>
<evidence type="ECO:0000313" key="3">
    <source>
        <dbReference type="EMBL" id="EUA06643.1"/>
    </source>
</evidence>
<protein>
    <submittedName>
        <fullName evidence="3">Sensor histidine kinase mtrB domain protein</fullName>
        <ecNumber evidence="3">2.7.13.3</ecNumber>
    </submittedName>
</protein>
<feature type="transmembrane region" description="Helical" evidence="2">
    <location>
        <begin position="179"/>
        <end position="202"/>
    </location>
</feature>
<dbReference type="EMBL" id="JAOB01000093">
    <property type="protein sequence ID" value="EUA06643.1"/>
    <property type="molecule type" value="Genomic_DNA"/>
</dbReference>
<sequence length="279" mass="29404">MAWRRSLQLRVVVLTLGLSFAVIVALGFVLTSQVTNRVLDVKVHAAIEQIERARNTVSGIVSGEEARSLDSSLQLARNTLTSKTDPSSGAGLAGAFDAALLVPGDGPRAATTAGPIDQVPSSLRDFVKAGQVAYQYATVHTEGFSGPALIIGTPTPSRVTNLELYLIFPLANEASTISLVRGTMTTGGIVLLVLLAGIAWLVSRQVVVPVRSASRIAERFAEATSPSGCRCVVKTTWPGWPCRSTTWQKACRGKSPSWRSSAICSGGSPRTSATNCAPR</sequence>
<reference evidence="3" key="1">
    <citation type="submission" date="2014-01" db="EMBL/GenBank/DDBJ databases">
        <authorList>
            <person name="Brown-Elliot B."/>
            <person name="Wallace R."/>
            <person name="Lenaerts A."/>
            <person name="Ordway D."/>
            <person name="DeGroote M.A."/>
            <person name="Parker T."/>
            <person name="Sizemore C."/>
            <person name="Tallon L.J."/>
            <person name="Sadzewicz L.K."/>
            <person name="Sengamalay N."/>
            <person name="Fraser C.M."/>
            <person name="Hine E."/>
            <person name="Shefchek K.A."/>
            <person name="Das S.P."/>
            <person name="Tettelin H."/>
        </authorList>
    </citation>
    <scope>NUCLEOTIDE SEQUENCE [LARGE SCALE GENOMIC DNA]</scope>
    <source>
        <strain evidence="3">4042</strain>
    </source>
</reference>
<evidence type="ECO:0000256" key="1">
    <source>
        <dbReference type="SAM" id="MobiDB-lite"/>
    </source>
</evidence>
<name>X7YJD6_MYCXE</name>
<organism evidence="3">
    <name type="scientific">Mycobacterium xenopi 4042</name>
    <dbReference type="NCBI Taxonomy" id="1299334"/>
    <lineage>
        <taxon>Bacteria</taxon>
        <taxon>Bacillati</taxon>
        <taxon>Actinomycetota</taxon>
        <taxon>Actinomycetes</taxon>
        <taxon>Mycobacteriales</taxon>
        <taxon>Mycobacteriaceae</taxon>
        <taxon>Mycobacterium</taxon>
    </lineage>
</organism>
<gene>
    <name evidence="3" type="primary">mtrB</name>
    <name evidence="3" type="ORF">I553_0231</name>
</gene>
<comment type="caution">
    <text evidence="3">The sequence shown here is derived from an EMBL/GenBank/DDBJ whole genome shotgun (WGS) entry which is preliminary data.</text>
</comment>
<accession>X7YJD6</accession>
<dbReference type="AlphaFoldDB" id="X7YJD6"/>
<keyword evidence="2" id="KW-1133">Transmembrane helix</keyword>